<proteinExistence type="predicted"/>
<dbReference type="RefSeq" id="WP_078745354.1">
    <property type="nucleotide sequence ID" value="NZ_FUXG01000010.1"/>
</dbReference>
<dbReference type="AlphaFoldDB" id="A0A1T4Q5K7"/>
<dbReference type="EMBL" id="MTSM01000009">
    <property type="protein sequence ID" value="OPX55511.1"/>
    <property type="molecule type" value="Genomic_DNA"/>
</dbReference>
<dbReference type="Proteomes" id="UP000191418">
    <property type="component" value="Unassembled WGS sequence"/>
</dbReference>
<accession>A0A1T4Q5K7</accession>
<sequence>MEILKLEEVQRYYDTETGDKLSLWFGEYDFFVDEISVSVSGVPLLRNEKSGEIHFPDKTKHMIAYFVDEARKNNKPGIVLSPKNLEHKRFSFAEKYDFLYSQIDYEYIPGLIRPWDEGFLTPVFFNISVLNKYSQHPDYKLDLFSETYGNISYSDEWIISFGVNKNNKVIFWLGDIDKLPDNEKYYLRSENVETDHDIQSEFYDAQIDVQFSDPSKQSITFHLRKELNDRVKQKLSFDLYMLEGEVSQVISNLHRPIFWEDKHVGPVIESFNRIFVESINNKSIKDDIKLVNSAADTKNKGSLKIFQLWLEERVGCENAADLMCPFYVLYDFRIITCHLQSSEKRSESLKSINTRLGINESNDDYEVIYDAIISMLSSSYTEILERV</sequence>
<protein>
    <submittedName>
        <fullName evidence="1">Uncharacterized protein</fullName>
    </submittedName>
</protein>
<gene>
    <name evidence="1" type="ORF">BTE48_09000</name>
</gene>
<organism evidence="1 2">
    <name type="scientific">Oceanospirillum multiglobuliferum</name>
    <dbReference type="NCBI Taxonomy" id="64969"/>
    <lineage>
        <taxon>Bacteria</taxon>
        <taxon>Pseudomonadati</taxon>
        <taxon>Pseudomonadota</taxon>
        <taxon>Gammaproteobacteria</taxon>
        <taxon>Oceanospirillales</taxon>
        <taxon>Oceanospirillaceae</taxon>
        <taxon>Oceanospirillum</taxon>
    </lineage>
</organism>
<reference evidence="1 2" key="1">
    <citation type="submission" date="2017-01" db="EMBL/GenBank/DDBJ databases">
        <title>Genome Sequencing of a Marine Spirillum, Oceanospirillum multiglobuliferum ATCC 33336, from Japan.</title>
        <authorList>
            <person name="Carney J.G."/>
            <person name="Trachtenberg A.M."/>
            <person name="Rheaume B.A."/>
            <person name="Linnane J.D."/>
            <person name="Pitts N.L."/>
            <person name="Mykles D.L."/>
            <person name="Maclea K.S."/>
        </authorList>
    </citation>
    <scope>NUCLEOTIDE SEQUENCE [LARGE SCALE GENOMIC DNA]</scope>
    <source>
        <strain evidence="1 2">ATCC 33336</strain>
    </source>
</reference>
<name>A0A1T4Q5K7_9GAMM</name>
<evidence type="ECO:0000313" key="1">
    <source>
        <dbReference type="EMBL" id="OPX55511.1"/>
    </source>
</evidence>
<comment type="caution">
    <text evidence="1">The sequence shown here is derived from an EMBL/GenBank/DDBJ whole genome shotgun (WGS) entry which is preliminary data.</text>
</comment>
<dbReference type="OrthoDB" id="2375320at2"/>
<keyword evidence="2" id="KW-1185">Reference proteome</keyword>
<evidence type="ECO:0000313" key="2">
    <source>
        <dbReference type="Proteomes" id="UP000191418"/>
    </source>
</evidence>